<dbReference type="GO" id="GO:0016020">
    <property type="term" value="C:membrane"/>
    <property type="evidence" value="ECO:0007669"/>
    <property type="project" value="UniProtKB-SubCell"/>
</dbReference>
<feature type="transmembrane region" description="Helical" evidence="6">
    <location>
        <begin position="90"/>
        <end position="108"/>
    </location>
</feature>
<dbReference type="EMBL" id="MU128969">
    <property type="protein sequence ID" value="KAF9513674.1"/>
    <property type="molecule type" value="Genomic_DNA"/>
</dbReference>
<dbReference type="Gene3D" id="1.20.1250.20">
    <property type="entry name" value="MFS general substrate transporter like domains"/>
    <property type="match status" value="1"/>
</dbReference>
<feature type="domain" description="Major facilitator superfamily (MFS) profile" evidence="7">
    <location>
        <begin position="17"/>
        <end position="422"/>
    </location>
</feature>
<dbReference type="SUPFAM" id="SSF103473">
    <property type="entry name" value="MFS general substrate transporter"/>
    <property type="match status" value="1"/>
</dbReference>
<evidence type="ECO:0000256" key="2">
    <source>
        <dbReference type="ARBA" id="ARBA00022448"/>
    </source>
</evidence>
<evidence type="ECO:0000256" key="4">
    <source>
        <dbReference type="ARBA" id="ARBA00022989"/>
    </source>
</evidence>
<evidence type="ECO:0000313" key="9">
    <source>
        <dbReference type="Proteomes" id="UP000886523"/>
    </source>
</evidence>
<evidence type="ECO:0000256" key="1">
    <source>
        <dbReference type="ARBA" id="ARBA00004141"/>
    </source>
</evidence>
<dbReference type="PANTHER" id="PTHR43791:SF19">
    <property type="entry name" value="TRANSPORTER, PUTATIVE (AFU_ORTHOLOGUE AFUA_1G01812)-RELATED"/>
    <property type="match status" value="1"/>
</dbReference>
<keyword evidence="3 6" id="KW-0812">Transmembrane</keyword>
<comment type="caution">
    <text evidence="8">The sequence shown here is derived from an EMBL/GenBank/DDBJ whole genome shotgun (WGS) entry which is preliminary data.</text>
</comment>
<reference evidence="8" key="1">
    <citation type="journal article" date="2020" name="Nat. Commun.">
        <title>Large-scale genome sequencing of mycorrhizal fungi provides insights into the early evolution of symbiotic traits.</title>
        <authorList>
            <person name="Miyauchi S."/>
            <person name="Kiss E."/>
            <person name="Kuo A."/>
            <person name="Drula E."/>
            <person name="Kohler A."/>
            <person name="Sanchez-Garcia M."/>
            <person name="Morin E."/>
            <person name="Andreopoulos B."/>
            <person name="Barry K.W."/>
            <person name="Bonito G."/>
            <person name="Buee M."/>
            <person name="Carver A."/>
            <person name="Chen C."/>
            <person name="Cichocki N."/>
            <person name="Clum A."/>
            <person name="Culley D."/>
            <person name="Crous P.W."/>
            <person name="Fauchery L."/>
            <person name="Girlanda M."/>
            <person name="Hayes R.D."/>
            <person name="Keri Z."/>
            <person name="LaButti K."/>
            <person name="Lipzen A."/>
            <person name="Lombard V."/>
            <person name="Magnuson J."/>
            <person name="Maillard F."/>
            <person name="Murat C."/>
            <person name="Nolan M."/>
            <person name="Ohm R.A."/>
            <person name="Pangilinan J."/>
            <person name="Pereira M.F."/>
            <person name="Perotto S."/>
            <person name="Peter M."/>
            <person name="Pfister S."/>
            <person name="Riley R."/>
            <person name="Sitrit Y."/>
            <person name="Stielow J.B."/>
            <person name="Szollosi G."/>
            <person name="Zifcakova L."/>
            <person name="Stursova M."/>
            <person name="Spatafora J.W."/>
            <person name="Tedersoo L."/>
            <person name="Vaario L.M."/>
            <person name="Yamada A."/>
            <person name="Yan M."/>
            <person name="Wang P."/>
            <person name="Xu J."/>
            <person name="Bruns T."/>
            <person name="Baldrian P."/>
            <person name="Vilgalys R."/>
            <person name="Dunand C."/>
            <person name="Henrissat B."/>
            <person name="Grigoriev I.V."/>
            <person name="Hibbett D."/>
            <person name="Nagy L.G."/>
            <person name="Martin F.M."/>
        </authorList>
    </citation>
    <scope>NUCLEOTIDE SEQUENCE</scope>
    <source>
        <strain evidence="8">UP504</strain>
    </source>
</reference>
<gene>
    <name evidence="8" type="ORF">BS47DRAFT_1372468</name>
</gene>
<proteinExistence type="predicted"/>
<dbReference type="InterPro" id="IPR011701">
    <property type="entry name" value="MFS"/>
</dbReference>
<feature type="transmembrane region" description="Helical" evidence="6">
    <location>
        <begin position="301"/>
        <end position="323"/>
    </location>
</feature>
<dbReference type="InterPro" id="IPR020846">
    <property type="entry name" value="MFS_dom"/>
</dbReference>
<keyword evidence="9" id="KW-1185">Reference proteome</keyword>
<dbReference type="InterPro" id="IPR036259">
    <property type="entry name" value="MFS_trans_sf"/>
</dbReference>
<feature type="transmembrane region" description="Helical" evidence="6">
    <location>
        <begin position="147"/>
        <end position="170"/>
    </location>
</feature>
<keyword evidence="2" id="KW-0813">Transport</keyword>
<evidence type="ECO:0000256" key="5">
    <source>
        <dbReference type="ARBA" id="ARBA00023136"/>
    </source>
</evidence>
<feature type="transmembrane region" description="Helical" evidence="6">
    <location>
        <begin position="329"/>
        <end position="350"/>
    </location>
</feature>
<dbReference type="GO" id="GO:0022857">
    <property type="term" value="F:transmembrane transporter activity"/>
    <property type="evidence" value="ECO:0007669"/>
    <property type="project" value="InterPro"/>
</dbReference>
<dbReference type="Pfam" id="PF07690">
    <property type="entry name" value="MFS_1"/>
    <property type="match status" value="1"/>
</dbReference>
<feature type="transmembrane region" description="Helical" evidence="6">
    <location>
        <begin position="390"/>
        <end position="414"/>
    </location>
</feature>
<feature type="transmembrane region" description="Helical" evidence="6">
    <location>
        <begin position="182"/>
        <end position="200"/>
    </location>
</feature>
<dbReference type="FunFam" id="1.20.1250.20:FF:000057">
    <property type="entry name" value="MFS general substrate transporter"/>
    <property type="match status" value="1"/>
</dbReference>
<sequence length="464" mass="51529">MTPTQERAIKRKIDLAILPYCALLYLLSASDPTRSLLYVNIGQARLANLEKDLHLKGNQYDIALTVFFVSYILVEVPSNLALRWFKPHRWIFFLMVSWSVVMTLMGIVNNFGGLVAARFMLGLAEGGLFPGVNFLLTTWYNRNEQNLVISLFYAGTTLAGAFGGLLAFGIRHMAHVGWQGRFILEGLLTFLCAIPAWWLVPDFPEDHRVLKGIDRERWLHRLAKNQGVTNVPLPFSWRQVRRAFTDWRTYIYALLYLSLSQLFYSLAFFTPTIIKELGFTNANANLLSAPPYVLRVHHLDIGVFIIGGLLMVITGYVILITNASIAVKYFAIFLCVGGISPCGATATTFIGNNYGPVYTRAVAMGFYFAVGACGGIISSNVYPSSAAPRFFAGHGIAIAFAFLGILCVLTLMVANGHENARRDRVYGVVAPIDSGTKGDLGSRELSELQIMELGDRHPGFRYVL</sequence>
<evidence type="ECO:0000313" key="8">
    <source>
        <dbReference type="EMBL" id="KAF9513674.1"/>
    </source>
</evidence>
<evidence type="ECO:0000259" key="7">
    <source>
        <dbReference type="PROSITE" id="PS50850"/>
    </source>
</evidence>
<name>A0A9P6AXL8_9AGAM</name>
<feature type="transmembrane region" description="Helical" evidence="6">
    <location>
        <begin position="250"/>
        <end position="269"/>
    </location>
</feature>
<dbReference type="Proteomes" id="UP000886523">
    <property type="component" value="Unassembled WGS sequence"/>
</dbReference>
<accession>A0A9P6AXL8</accession>
<feature type="transmembrane region" description="Helical" evidence="6">
    <location>
        <begin position="12"/>
        <end position="30"/>
    </location>
</feature>
<comment type="subcellular location">
    <subcellularLocation>
        <location evidence="1">Membrane</location>
        <topology evidence="1">Multi-pass membrane protein</topology>
    </subcellularLocation>
</comment>
<dbReference type="PROSITE" id="PS50850">
    <property type="entry name" value="MFS"/>
    <property type="match status" value="1"/>
</dbReference>
<keyword evidence="5 6" id="KW-0472">Membrane</keyword>
<dbReference type="AlphaFoldDB" id="A0A9P6AXL8"/>
<dbReference type="PANTHER" id="PTHR43791">
    <property type="entry name" value="PERMEASE-RELATED"/>
    <property type="match status" value="1"/>
</dbReference>
<feature type="transmembrane region" description="Helical" evidence="6">
    <location>
        <begin position="120"/>
        <end position="141"/>
    </location>
</feature>
<organism evidence="8 9">
    <name type="scientific">Hydnum rufescens UP504</name>
    <dbReference type="NCBI Taxonomy" id="1448309"/>
    <lineage>
        <taxon>Eukaryota</taxon>
        <taxon>Fungi</taxon>
        <taxon>Dikarya</taxon>
        <taxon>Basidiomycota</taxon>
        <taxon>Agaricomycotina</taxon>
        <taxon>Agaricomycetes</taxon>
        <taxon>Cantharellales</taxon>
        <taxon>Hydnaceae</taxon>
        <taxon>Hydnum</taxon>
    </lineage>
</organism>
<keyword evidence="4 6" id="KW-1133">Transmembrane helix</keyword>
<evidence type="ECO:0000256" key="6">
    <source>
        <dbReference type="SAM" id="Phobius"/>
    </source>
</evidence>
<dbReference type="OrthoDB" id="2962993at2759"/>
<feature type="transmembrane region" description="Helical" evidence="6">
    <location>
        <begin position="357"/>
        <end position="378"/>
    </location>
</feature>
<evidence type="ECO:0000256" key="3">
    <source>
        <dbReference type="ARBA" id="ARBA00022692"/>
    </source>
</evidence>
<protein>
    <recommendedName>
        <fullName evidence="7">Major facilitator superfamily (MFS) profile domain-containing protein</fullName>
    </recommendedName>
</protein>